<keyword evidence="4 10" id="KW-0489">Methyltransferase</keyword>
<dbReference type="EMBL" id="CP089291">
    <property type="protein sequence ID" value="UOF88920.1"/>
    <property type="molecule type" value="Genomic_DNA"/>
</dbReference>
<comment type="subcellular location">
    <subcellularLocation>
        <location evidence="1">Cytoplasm</location>
    </subcellularLocation>
</comment>
<dbReference type="PROSITE" id="PS50890">
    <property type="entry name" value="PUA"/>
    <property type="match status" value="1"/>
</dbReference>
<dbReference type="Gene3D" id="3.30.750.80">
    <property type="entry name" value="RNA methyltransferase domain (HRMD) like"/>
    <property type="match status" value="1"/>
</dbReference>
<dbReference type="CDD" id="cd11572">
    <property type="entry name" value="RlmI_M_like"/>
    <property type="match status" value="1"/>
</dbReference>
<dbReference type="Gene3D" id="2.30.130.10">
    <property type="entry name" value="PUA domain"/>
    <property type="match status" value="1"/>
</dbReference>
<sequence length="405" mass="46429">MIQMYLRRDRRKRLEHAHPWIFKNEIERVDGSPQHGDIVSVFNHQGHFLAKGFWNGQSKIAVRILTYNPNQDIDQAFFTARIREAWQLRRQFLKKTAACRVIYGEADFLPGLIVDRYGEYVSLQIVSYGMERHKEQIIQALVSVLQPKGIMERNDISLRRLEGLEEQKGVVYGEIPEVVEIEENDVRMYVDLLNGQKTGYFFDQRENRAAIAPLCQTFQADGSKRGADVLECFCHTGSFTVHAAAYGARHITALDISEHAIDTAIRNVQLNGLEDRADFEFVVGNAFDELRKFEQEKRDFDVVILDPPAFAKSRQAVEGALRGYKEINLRGMKLVREGGFLVTASCSYHVRPDMWLQVIEDAAADGKKLLRLIEYRSAGKDHPVILGMEENDYLKFAVFQVKSRA</sequence>
<dbReference type="Gene3D" id="3.40.50.150">
    <property type="entry name" value="Vaccinia Virus protein VP39"/>
    <property type="match status" value="1"/>
</dbReference>
<dbReference type="Proteomes" id="UP000830167">
    <property type="component" value="Chromosome"/>
</dbReference>
<keyword evidence="7" id="KW-0694">RNA-binding</keyword>
<evidence type="ECO:0000256" key="3">
    <source>
        <dbReference type="ARBA" id="ARBA00022552"/>
    </source>
</evidence>
<evidence type="ECO:0000313" key="10">
    <source>
        <dbReference type="EMBL" id="UOF88920.1"/>
    </source>
</evidence>
<dbReference type="CDD" id="cd02440">
    <property type="entry name" value="AdoMet_MTases"/>
    <property type="match status" value="1"/>
</dbReference>
<keyword evidence="5" id="KW-0808">Transferase</keyword>
<reference evidence="10" key="1">
    <citation type="submission" date="2021-12" db="EMBL/GenBank/DDBJ databases">
        <title>Alicyclobacillaceae gen. nov., sp. nov., isolated from chalcocite enrichment system.</title>
        <authorList>
            <person name="Jiang Z."/>
        </authorList>
    </citation>
    <scope>NUCLEOTIDE SEQUENCE</scope>
    <source>
        <strain evidence="10">MYW30-H2</strain>
    </source>
</reference>
<evidence type="ECO:0000256" key="5">
    <source>
        <dbReference type="ARBA" id="ARBA00022679"/>
    </source>
</evidence>
<evidence type="ECO:0000256" key="1">
    <source>
        <dbReference type="ARBA" id="ARBA00004496"/>
    </source>
</evidence>
<proteinExistence type="inferred from homology"/>
<keyword evidence="6" id="KW-0949">S-adenosyl-L-methionine</keyword>
<dbReference type="InterPro" id="IPR036974">
    <property type="entry name" value="PUA_sf"/>
</dbReference>
<dbReference type="InterPro" id="IPR015947">
    <property type="entry name" value="PUA-like_sf"/>
</dbReference>
<dbReference type="RefSeq" id="WP_347435601.1">
    <property type="nucleotide sequence ID" value="NZ_CP089291.1"/>
</dbReference>
<keyword evidence="11" id="KW-1185">Reference proteome</keyword>
<dbReference type="SMART" id="SM00359">
    <property type="entry name" value="PUA"/>
    <property type="match status" value="1"/>
</dbReference>
<keyword evidence="2" id="KW-0963">Cytoplasm</keyword>
<keyword evidence="3" id="KW-0698">rRNA processing</keyword>
<evidence type="ECO:0000313" key="11">
    <source>
        <dbReference type="Proteomes" id="UP000830167"/>
    </source>
</evidence>
<dbReference type="InterPro" id="IPR029063">
    <property type="entry name" value="SAM-dependent_MTases_sf"/>
</dbReference>
<dbReference type="SUPFAM" id="SSF88697">
    <property type="entry name" value="PUA domain-like"/>
    <property type="match status" value="1"/>
</dbReference>
<dbReference type="InterPro" id="IPR002478">
    <property type="entry name" value="PUA"/>
</dbReference>
<evidence type="ECO:0000256" key="2">
    <source>
        <dbReference type="ARBA" id="ARBA00022490"/>
    </source>
</evidence>
<dbReference type="GO" id="GO:0032259">
    <property type="term" value="P:methylation"/>
    <property type="evidence" value="ECO:0007669"/>
    <property type="project" value="UniProtKB-KW"/>
</dbReference>
<dbReference type="GO" id="GO:0008168">
    <property type="term" value="F:methyltransferase activity"/>
    <property type="evidence" value="ECO:0007669"/>
    <property type="project" value="UniProtKB-KW"/>
</dbReference>
<dbReference type="Pfam" id="PF10672">
    <property type="entry name" value="Methyltrans_SAM"/>
    <property type="match status" value="1"/>
</dbReference>
<dbReference type="SUPFAM" id="SSF53335">
    <property type="entry name" value="S-adenosyl-L-methionine-dependent methyltransferases"/>
    <property type="match status" value="1"/>
</dbReference>
<evidence type="ECO:0000259" key="9">
    <source>
        <dbReference type="SMART" id="SM00359"/>
    </source>
</evidence>
<evidence type="ECO:0000256" key="6">
    <source>
        <dbReference type="ARBA" id="ARBA00022691"/>
    </source>
</evidence>
<dbReference type="Pfam" id="PF17785">
    <property type="entry name" value="PUA_3"/>
    <property type="match status" value="1"/>
</dbReference>
<dbReference type="PANTHER" id="PTHR42873:SF1">
    <property type="entry name" value="S-ADENOSYLMETHIONINE-DEPENDENT METHYLTRANSFERASE DOMAIN-CONTAINING PROTEIN"/>
    <property type="match status" value="1"/>
</dbReference>
<evidence type="ECO:0000256" key="8">
    <source>
        <dbReference type="ARBA" id="ARBA00038091"/>
    </source>
</evidence>
<accession>A0ABY4CM54</accession>
<dbReference type="InterPro" id="IPR041532">
    <property type="entry name" value="RlmI-like_PUA"/>
</dbReference>
<gene>
    <name evidence="10" type="ORF">LSG31_13355</name>
</gene>
<dbReference type="PANTHER" id="PTHR42873">
    <property type="entry name" value="RIBOSOMAL RNA LARGE SUBUNIT METHYLTRANSFERASE"/>
    <property type="match status" value="1"/>
</dbReference>
<evidence type="ECO:0000256" key="7">
    <source>
        <dbReference type="ARBA" id="ARBA00022884"/>
    </source>
</evidence>
<comment type="similarity">
    <text evidence="8">Belongs to the methyltransferase superfamily. RlmI family.</text>
</comment>
<name>A0ABY4CM54_9BACL</name>
<dbReference type="InterPro" id="IPR019614">
    <property type="entry name" value="SAM-dep_methyl-trfase"/>
</dbReference>
<protein>
    <submittedName>
        <fullName evidence="10">Class I SAM-dependent rRNA methyltransferase</fullName>
    </submittedName>
</protein>
<feature type="domain" description="PUA" evidence="9">
    <location>
        <begin position="2"/>
        <end position="87"/>
    </location>
</feature>
<organism evidence="10 11">
    <name type="scientific">Fodinisporobacter ferrooxydans</name>
    <dbReference type="NCBI Taxonomy" id="2901836"/>
    <lineage>
        <taxon>Bacteria</taxon>
        <taxon>Bacillati</taxon>
        <taxon>Bacillota</taxon>
        <taxon>Bacilli</taxon>
        <taxon>Bacillales</taxon>
        <taxon>Alicyclobacillaceae</taxon>
        <taxon>Fodinisporobacter</taxon>
    </lineage>
</organism>
<dbReference type="CDD" id="cd21153">
    <property type="entry name" value="PUA_RlmI"/>
    <property type="match status" value="1"/>
</dbReference>
<evidence type="ECO:0000256" key="4">
    <source>
        <dbReference type="ARBA" id="ARBA00022603"/>
    </source>
</evidence>